<dbReference type="EMBL" id="CP046269">
    <property type="protein sequence ID" value="QMV16279.1"/>
    <property type="molecule type" value="Genomic_DNA"/>
</dbReference>
<name>A0ABX6R418_9VIBR</name>
<evidence type="ECO:0000313" key="1">
    <source>
        <dbReference type="EMBL" id="QMV16279.1"/>
    </source>
</evidence>
<organism evidence="1 2">
    <name type="scientific">Vibrio spartinae</name>
    <dbReference type="NCBI Taxonomy" id="1918945"/>
    <lineage>
        <taxon>Bacteria</taxon>
        <taxon>Pseudomonadati</taxon>
        <taxon>Pseudomonadota</taxon>
        <taxon>Gammaproteobacteria</taxon>
        <taxon>Vibrionales</taxon>
        <taxon>Vibrionaceae</taxon>
        <taxon>Vibrio</taxon>
    </lineage>
</organism>
<dbReference type="Proteomes" id="UP000515264">
    <property type="component" value="Chromosome 2"/>
</dbReference>
<evidence type="ECO:0000313" key="2">
    <source>
        <dbReference type="Proteomes" id="UP000515264"/>
    </source>
</evidence>
<proteinExistence type="predicted"/>
<gene>
    <name evidence="1" type="ORF">Vspart_03665</name>
</gene>
<accession>A0ABX6R418</accession>
<protein>
    <submittedName>
        <fullName evidence="1">Uncharacterized protein</fullName>
    </submittedName>
</protein>
<reference evidence="1 2" key="1">
    <citation type="journal article" date="2020" name="J. Nat. Prod.">
        <title>Genomics-Metabolomics Profiling Disclosed Marine Vibrio spartinae 3.6 as a Producer of a New Branched Side Chain Prodigiosin.</title>
        <authorList>
            <person name="Vitale G.A."/>
            <person name="Sciarretta M."/>
            <person name="Palma Esposito F."/>
            <person name="January G.G."/>
            <person name="Giaccio M."/>
            <person name="Bunk B."/>
            <person name="Sproer C."/>
            <person name="Bajerski F."/>
            <person name="Power D."/>
            <person name="Festa C."/>
            <person name="Monti M.C."/>
            <person name="D'Auria M.V."/>
            <person name="de Pascale D."/>
        </authorList>
    </citation>
    <scope>NUCLEOTIDE SEQUENCE [LARGE SCALE GENOMIC DNA]</scope>
    <source>
        <strain evidence="1 2">3.6</strain>
    </source>
</reference>
<keyword evidence="2" id="KW-1185">Reference proteome</keyword>
<sequence>MNAVAEDATAFFWVTIVLRVIPWDQTEGMTID</sequence>